<dbReference type="AlphaFoldDB" id="A0AAP0KGA0"/>
<dbReference type="InterPro" id="IPR008930">
    <property type="entry name" value="Terpenoid_cyclase/PrenylTrfase"/>
</dbReference>
<dbReference type="GO" id="GO:0000287">
    <property type="term" value="F:magnesium ion binding"/>
    <property type="evidence" value="ECO:0007669"/>
    <property type="project" value="InterPro"/>
</dbReference>
<dbReference type="InterPro" id="IPR050148">
    <property type="entry name" value="Terpene_synthase-like"/>
</dbReference>
<dbReference type="PANTHER" id="PTHR31225:SF252">
    <property type="entry name" value="TERPENE SYNTHASE 12-RELATED"/>
    <property type="match status" value="1"/>
</dbReference>
<protein>
    <submittedName>
        <fullName evidence="6">Uncharacterized protein</fullName>
    </submittedName>
</protein>
<keyword evidence="7" id="KW-1185">Reference proteome</keyword>
<keyword evidence="2" id="KW-0479">Metal-binding</keyword>
<reference evidence="6 7" key="1">
    <citation type="submission" date="2024-01" db="EMBL/GenBank/DDBJ databases">
        <title>Genome assemblies of Stephania.</title>
        <authorList>
            <person name="Yang L."/>
        </authorList>
    </citation>
    <scope>NUCLEOTIDE SEQUENCE [LARGE SCALE GENOMIC DNA]</scope>
    <source>
        <strain evidence="6">YNDBR</strain>
        <tissue evidence="6">Leaf</tissue>
    </source>
</reference>
<dbReference type="SFLD" id="SFLDS00005">
    <property type="entry name" value="Isoprenoid_Synthase_Type_I"/>
    <property type="match status" value="1"/>
</dbReference>
<dbReference type="EMBL" id="JBBNAF010000004">
    <property type="protein sequence ID" value="KAK9152007.1"/>
    <property type="molecule type" value="Genomic_DNA"/>
</dbReference>
<dbReference type="InterPro" id="IPR005630">
    <property type="entry name" value="Terpene_synthase_metal-bd"/>
</dbReference>
<feature type="domain" description="Terpene synthase metal-binding" evidence="5">
    <location>
        <begin position="300"/>
        <end position="538"/>
    </location>
</feature>
<organism evidence="6 7">
    <name type="scientific">Stephania yunnanensis</name>
    <dbReference type="NCBI Taxonomy" id="152371"/>
    <lineage>
        <taxon>Eukaryota</taxon>
        <taxon>Viridiplantae</taxon>
        <taxon>Streptophyta</taxon>
        <taxon>Embryophyta</taxon>
        <taxon>Tracheophyta</taxon>
        <taxon>Spermatophyta</taxon>
        <taxon>Magnoliopsida</taxon>
        <taxon>Ranunculales</taxon>
        <taxon>Menispermaceae</taxon>
        <taxon>Menispermoideae</taxon>
        <taxon>Cissampelideae</taxon>
        <taxon>Stephania</taxon>
    </lineage>
</organism>
<dbReference type="Pfam" id="PF03936">
    <property type="entry name" value="Terpene_synth_C"/>
    <property type="match status" value="1"/>
</dbReference>
<dbReference type="InterPro" id="IPR036965">
    <property type="entry name" value="Terpene_synth_N_sf"/>
</dbReference>
<dbReference type="SUPFAM" id="SSF48239">
    <property type="entry name" value="Terpenoid cyclases/Protein prenyltransferases"/>
    <property type="match status" value="1"/>
</dbReference>
<dbReference type="GO" id="GO:0010333">
    <property type="term" value="F:terpene synthase activity"/>
    <property type="evidence" value="ECO:0007669"/>
    <property type="project" value="InterPro"/>
</dbReference>
<dbReference type="PANTHER" id="PTHR31225">
    <property type="entry name" value="OS04G0344100 PROTEIN-RELATED"/>
    <property type="match status" value="1"/>
</dbReference>
<evidence type="ECO:0000256" key="3">
    <source>
        <dbReference type="ARBA" id="ARBA00022842"/>
    </source>
</evidence>
<dbReference type="Gene3D" id="1.10.600.10">
    <property type="entry name" value="Farnesyl Diphosphate Synthase"/>
    <property type="match status" value="1"/>
</dbReference>
<evidence type="ECO:0000259" key="5">
    <source>
        <dbReference type="Pfam" id="PF03936"/>
    </source>
</evidence>
<evidence type="ECO:0000256" key="1">
    <source>
        <dbReference type="ARBA" id="ARBA00001946"/>
    </source>
</evidence>
<evidence type="ECO:0000313" key="7">
    <source>
        <dbReference type="Proteomes" id="UP001420932"/>
    </source>
</evidence>
<dbReference type="Proteomes" id="UP001420932">
    <property type="component" value="Unassembled WGS sequence"/>
</dbReference>
<comment type="cofactor">
    <cofactor evidence="1">
        <name>Mg(2+)</name>
        <dbReference type="ChEBI" id="CHEBI:18420"/>
    </cofactor>
</comment>
<evidence type="ECO:0000313" key="6">
    <source>
        <dbReference type="EMBL" id="KAK9152007.1"/>
    </source>
</evidence>
<dbReference type="CDD" id="cd00684">
    <property type="entry name" value="Terpene_cyclase_plant_C1"/>
    <property type="match status" value="1"/>
</dbReference>
<dbReference type="Pfam" id="PF01397">
    <property type="entry name" value="Terpene_synth"/>
    <property type="match status" value="1"/>
</dbReference>
<evidence type="ECO:0000259" key="4">
    <source>
        <dbReference type="Pfam" id="PF01397"/>
    </source>
</evidence>
<keyword evidence="3" id="KW-0460">Magnesium</keyword>
<dbReference type="Gene3D" id="1.50.10.130">
    <property type="entry name" value="Terpene synthase, N-terminal domain"/>
    <property type="match status" value="1"/>
</dbReference>
<sequence length="594" mass="68487">MAATNLYKLHVLSTPSIICPAHLPNTRSLVPRKGAREGRLSVLQIRCSFPVNFDTIVPRRSEHYKYQPTIWDYDFIESLESSFVGGTYANQTEKLKEEVRFMLKETSDQVVKLELIDTLERLGVGYLFEGEIKKSLEDIDDDDDKLWINESLYSTALTFRILRQHGYEVSAGAFEEFKDENGHFKESLISDVKGLLSLYEAAHVVCEGEIILDDAREFTRKHLNDLEGNVKANLAKQASRSLEIPLHWRMVRAEARWYMDLYEEEEGMNPALLELAKLDFNMVQAVLLKDLKSMSRWWRNLGVAAKLSFARDRLVESFLWSVGISYEPEYELFREWLTKVMNFVLIIDDIYDVYGFLEELEIFTDAVERWDHKLMNNLPYYMKVCFLALYNTTNEMAYETLKEQGMDILPYLTKSWANFIKAMLQEAKWCKQGYTPSLGEYLDNGWLSSSGSVFLVHAFFATKQKIKPEVLEGLEKNHQLLKYSSMMFRLSNDLATSSAELERGDVASSIFCYMSETKASEAEARNYIRGLMLDSWKKLNSSISESPFDLSFINLSLNLARTSLFIYENGDGLGVEDSKSKDHILSLIVNPVEK</sequence>
<dbReference type="FunFam" id="1.50.10.130:FF:000001">
    <property type="entry name" value="Isoprene synthase, chloroplastic"/>
    <property type="match status" value="1"/>
</dbReference>
<feature type="domain" description="Terpene synthase N-terminal" evidence="4">
    <location>
        <begin position="70"/>
        <end position="242"/>
    </location>
</feature>
<dbReference type="InterPro" id="IPR044814">
    <property type="entry name" value="Terpene_cyclase_plant_C1"/>
</dbReference>
<dbReference type="InterPro" id="IPR034741">
    <property type="entry name" value="Terpene_cyclase-like_1_C"/>
</dbReference>
<dbReference type="SUPFAM" id="SSF48576">
    <property type="entry name" value="Terpenoid synthases"/>
    <property type="match status" value="1"/>
</dbReference>
<dbReference type="GO" id="GO:0016102">
    <property type="term" value="P:diterpenoid biosynthetic process"/>
    <property type="evidence" value="ECO:0007669"/>
    <property type="project" value="InterPro"/>
</dbReference>
<comment type="caution">
    <text evidence="6">The sequence shown here is derived from an EMBL/GenBank/DDBJ whole genome shotgun (WGS) entry which is preliminary data.</text>
</comment>
<dbReference type="FunFam" id="1.10.600.10:FF:000007">
    <property type="entry name" value="Isoprene synthase, chloroplastic"/>
    <property type="match status" value="1"/>
</dbReference>
<dbReference type="InterPro" id="IPR001906">
    <property type="entry name" value="Terpene_synth_N"/>
</dbReference>
<proteinExistence type="predicted"/>
<gene>
    <name evidence="6" type="ORF">Syun_010316</name>
</gene>
<name>A0AAP0KGA0_9MAGN</name>
<evidence type="ECO:0000256" key="2">
    <source>
        <dbReference type="ARBA" id="ARBA00022723"/>
    </source>
</evidence>
<dbReference type="InterPro" id="IPR008949">
    <property type="entry name" value="Isoprenoid_synthase_dom_sf"/>
</dbReference>
<dbReference type="SFLD" id="SFLDG01019">
    <property type="entry name" value="Terpene_Cyclase_Like_1_C_Termi"/>
    <property type="match status" value="1"/>
</dbReference>
<accession>A0AAP0KGA0</accession>